<dbReference type="Proteomes" id="UP000238296">
    <property type="component" value="Unassembled WGS sequence"/>
</dbReference>
<accession>A0A2S8BEZ7</accession>
<gene>
    <name evidence="1" type="ORF">C1Y40_04581</name>
</gene>
<sequence length="201" mass="22475">MLPGWTAKQLFSDYLPHNAARTGDTVPTDADEYVLAPIKPALDPAVLVGLWVTGYPIRGTQHHVDLMTVTATATGIKLRNYPPTPRCEGRATGHESNGTARLHGRHLMGHFRNRNDHYFYGCLHLSVLPGETLLRGYYTGFINDTEVVSEPWCWARIEPQSAASIDLAQVTLREPRAIYEKIVARTNFDGPMLIREVIEPL</sequence>
<protein>
    <submittedName>
        <fullName evidence="1">Uncharacterized protein</fullName>
    </submittedName>
</protein>
<comment type="caution">
    <text evidence="1">The sequence shown here is derived from an EMBL/GenBank/DDBJ whole genome shotgun (WGS) entry which is preliminary data.</text>
</comment>
<name>A0A2S8BEZ7_9MYCO</name>
<evidence type="ECO:0000313" key="2">
    <source>
        <dbReference type="Proteomes" id="UP000238296"/>
    </source>
</evidence>
<dbReference type="EMBL" id="PPEA01000657">
    <property type="protein sequence ID" value="PQM45257.1"/>
    <property type="molecule type" value="Genomic_DNA"/>
</dbReference>
<proteinExistence type="predicted"/>
<dbReference type="AlphaFoldDB" id="A0A2S8BEZ7"/>
<reference evidence="1 2" key="1">
    <citation type="journal article" date="2017" name="Int. J. Syst. Evol. Microbiol.">
        <title>Mycobacterium talmoniae sp. nov., a slowly growing mycobacterium isolated from human respiratory samples.</title>
        <authorList>
            <person name="Davidson R.M."/>
            <person name="DeGroote M.A."/>
            <person name="Marola J.L."/>
            <person name="Buss S."/>
            <person name="Jones V."/>
            <person name="McNeil M.R."/>
            <person name="Freifeld A.G."/>
            <person name="Elaine Epperson L."/>
            <person name="Hasan N.A."/>
            <person name="Jackson M."/>
            <person name="Iwen P.C."/>
            <person name="Salfinger M."/>
            <person name="Strong M."/>
        </authorList>
    </citation>
    <scope>NUCLEOTIDE SEQUENCE [LARGE SCALE GENOMIC DNA]</scope>
    <source>
        <strain evidence="1 2">ATCC BAA-2683</strain>
    </source>
</reference>
<organism evidence="1 2">
    <name type="scientific">Mycobacterium talmoniae</name>
    <dbReference type="NCBI Taxonomy" id="1858794"/>
    <lineage>
        <taxon>Bacteria</taxon>
        <taxon>Bacillati</taxon>
        <taxon>Actinomycetota</taxon>
        <taxon>Actinomycetes</taxon>
        <taxon>Mycobacteriales</taxon>
        <taxon>Mycobacteriaceae</taxon>
        <taxon>Mycobacterium</taxon>
    </lineage>
</organism>
<evidence type="ECO:0000313" key="1">
    <source>
        <dbReference type="EMBL" id="PQM45257.1"/>
    </source>
</evidence>